<dbReference type="InterPro" id="IPR014710">
    <property type="entry name" value="RmlC-like_jellyroll"/>
</dbReference>
<dbReference type="OrthoDB" id="9810963at2"/>
<gene>
    <name evidence="5" type="ORF">SAMN06265182_1408</name>
</gene>
<dbReference type="InterPro" id="IPR051257">
    <property type="entry name" value="Diverse_CBS-Domain"/>
</dbReference>
<dbReference type="PROSITE" id="PS50042">
    <property type="entry name" value="CNMP_BINDING_3"/>
    <property type="match status" value="1"/>
</dbReference>
<dbReference type="Gene3D" id="2.60.120.10">
    <property type="entry name" value="Jelly Rolls"/>
    <property type="match status" value="1"/>
</dbReference>
<feature type="domain" description="CBS" evidence="4">
    <location>
        <begin position="154"/>
        <end position="210"/>
    </location>
</feature>
<dbReference type="Pfam" id="PF00571">
    <property type="entry name" value="CBS"/>
    <property type="match status" value="2"/>
</dbReference>
<dbReference type="InterPro" id="IPR000595">
    <property type="entry name" value="cNMP-bd_dom"/>
</dbReference>
<feature type="domain" description="Cyclic nucleotide-binding" evidence="3">
    <location>
        <begin position="14"/>
        <end position="129"/>
    </location>
</feature>
<dbReference type="Proteomes" id="UP000219036">
    <property type="component" value="Unassembled WGS sequence"/>
</dbReference>
<evidence type="ECO:0000313" key="6">
    <source>
        <dbReference type="Proteomes" id="UP000219036"/>
    </source>
</evidence>
<dbReference type="Gene3D" id="3.10.580.10">
    <property type="entry name" value="CBS-domain"/>
    <property type="match status" value="1"/>
</dbReference>
<evidence type="ECO:0000259" key="4">
    <source>
        <dbReference type="PROSITE" id="PS51371"/>
    </source>
</evidence>
<dbReference type="InterPro" id="IPR018821">
    <property type="entry name" value="DUF294_put_nucleoTrafse_sb-bd"/>
</dbReference>
<evidence type="ECO:0000256" key="2">
    <source>
        <dbReference type="PROSITE-ProRule" id="PRU00703"/>
    </source>
</evidence>
<reference evidence="6" key="1">
    <citation type="submission" date="2017-09" db="EMBL/GenBank/DDBJ databases">
        <authorList>
            <person name="Varghese N."/>
            <person name="Submissions S."/>
        </authorList>
    </citation>
    <scope>NUCLEOTIDE SEQUENCE [LARGE SCALE GENOMIC DNA]</scope>
    <source>
        <strain evidence="6">DSM 15103</strain>
    </source>
</reference>
<dbReference type="EMBL" id="OBEI01000006">
    <property type="protein sequence ID" value="SNZ08887.1"/>
    <property type="molecule type" value="Genomic_DNA"/>
</dbReference>
<dbReference type="SUPFAM" id="SSF51206">
    <property type="entry name" value="cAMP-binding domain-like"/>
    <property type="match status" value="1"/>
</dbReference>
<organism evidence="5 6">
    <name type="scientific">Persephonella hydrogeniphila</name>
    <dbReference type="NCBI Taxonomy" id="198703"/>
    <lineage>
        <taxon>Bacteria</taxon>
        <taxon>Pseudomonadati</taxon>
        <taxon>Aquificota</taxon>
        <taxon>Aquificia</taxon>
        <taxon>Aquificales</taxon>
        <taxon>Hydrogenothermaceae</taxon>
        <taxon>Persephonella</taxon>
    </lineage>
</organism>
<evidence type="ECO:0000313" key="5">
    <source>
        <dbReference type="EMBL" id="SNZ08887.1"/>
    </source>
</evidence>
<accession>A0A285NIU0</accession>
<dbReference type="InterPro" id="IPR018490">
    <property type="entry name" value="cNMP-bd_dom_sf"/>
</dbReference>
<dbReference type="SMART" id="SM00116">
    <property type="entry name" value="CBS"/>
    <property type="match status" value="2"/>
</dbReference>
<dbReference type="InterPro" id="IPR046342">
    <property type="entry name" value="CBS_dom_sf"/>
</dbReference>
<dbReference type="Pfam" id="PF03445">
    <property type="entry name" value="DUF294"/>
    <property type="match status" value="1"/>
</dbReference>
<proteinExistence type="predicted"/>
<dbReference type="AlphaFoldDB" id="A0A285NIU0"/>
<dbReference type="InterPro" id="IPR000644">
    <property type="entry name" value="CBS_dom"/>
</dbReference>
<dbReference type="InterPro" id="IPR005105">
    <property type="entry name" value="GlnD_Uridyltrans_N"/>
</dbReference>
<keyword evidence="1 2" id="KW-0129">CBS domain</keyword>
<dbReference type="RefSeq" id="WP_097000578.1">
    <property type="nucleotide sequence ID" value="NZ_OBEI01000006.1"/>
</dbReference>
<protein>
    <submittedName>
        <fullName evidence="5">CBS domain-containing protein</fullName>
    </submittedName>
</protein>
<dbReference type="PANTHER" id="PTHR43080:SF2">
    <property type="entry name" value="CBS DOMAIN-CONTAINING PROTEIN"/>
    <property type="match status" value="1"/>
</dbReference>
<dbReference type="SMART" id="SM00100">
    <property type="entry name" value="cNMP"/>
    <property type="match status" value="1"/>
</dbReference>
<dbReference type="CDD" id="cd05401">
    <property type="entry name" value="NT_GlnE_GlnD_like"/>
    <property type="match status" value="1"/>
</dbReference>
<feature type="domain" description="CBS" evidence="4">
    <location>
        <begin position="218"/>
        <end position="275"/>
    </location>
</feature>
<evidence type="ECO:0000259" key="3">
    <source>
        <dbReference type="PROSITE" id="PS50042"/>
    </source>
</evidence>
<dbReference type="Pfam" id="PF00027">
    <property type="entry name" value="cNMP_binding"/>
    <property type="match status" value="1"/>
</dbReference>
<keyword evidence="6" id="KW-1185">Reference proteome</keyword>
<dbReference type="PANTHER" id="PTHR43080">
    <property type="entry name" value="CBS DOMAIN-CONTAINING PROTEIN CBSX3, MITOCHONDRIAL"/>
    <property type="match status" value="1"/>
</dbReference>
<name>A0A285NIU0_9AQUI</name>
<dbReference type="PROSITE" id="PS51371">
    <property type="entry name" value="CBS"/>
    <property type="match status" value="2"/>
</dbReference>
<dbReference type="Pfam" id="PF10335">
    <property type="entry name" value="DUF294_C"/>
    <property type="match status" value="1"/>
</dbReference>
<evidence type="ECO:0000256" key="1">
    <source>
        <dbReference type="ARBA" id="ARBA00023122"/>
    </source>
</evidence>
<sequence>MSLDIKKFLKEHPPFNVLPEKELDFIINNSSLNYIPKDEILLKEDQYSEYLYLIVKGGFVLKKDGSTVEFLETGDYIGDTSLIFNQPNRFNVKAIEDSILLEIPEEIFRKVISKHPEFKEFFTKTTIDKLTEGYKKIQVGTFEDSSLIPLKQFKLKEPLYCDKEENVKDVASKMSEKNLSFCLVGNKKNLEGIITDKDLKDKVLSKGIDPTKITADQIKTYPVEYIESDKFLFEAVLKMIRKNIKRLPVIEEGSVIGVVEDRDIFIHQSKNILYLTKQIEVESSIENLRQLYISVEEAIEPLFKTGKDIEILQKYIAEINDRFVQKAVKLSLEELKEDFDFSFIVLGSEGRKEQTINTDIDNGIIFKEEIEKEKALKLGKIVIDKLLKIGFPECPGKIMASNPEWVKSAKEWEKTVENWIIQPDPVNIMYTSIFFDYRSIYGNTEITSKLREYIFNLIEKNRNFLVMMTMKTLEFEPPIGFFREFIVEKTGEHKNELDLKKGGIFPIVQGVRILALENRISETNTIDRLRKLRNKIGENLSDELIESFKFLQTLRLRSQLEKIKAGKKPDNYINPENLTKFEKDLLKDAFKIVKKFQEMLGIHFRLRV</sequence>
<dbReference type="SUPFAM" id="SSF54631">
    <property type="entry name" value="CBS-domain pair"/>
    <property type="match status" value="1"/>
</dbReference>
<dbReference type="GO" id="GO:0008773">
    <property type="term" value="F:[protein-PII] uridylyltransferase activity"/>
    <property type="evidence" value="ECO:0007669"/>
    <property type="project" value="InterPro"/>
</dbReference>
<dbReference type="CDD" id="cd00038">
    <property type="entry name" value="CAP_ED"/>
    <property type="match status" value="1"/>
</dbReference>